<dbReference type="GeneID" id="28858610"/>
<feature type="chain" id="PRO_5012058420" evidence="13">
    <location>
        <begin position="21"/>
        <end position="206"/>
    </location>
</feature>
<reference evidence="15 16" key="1">
    <citation type="journal article" date="2016" name="PLoS Pathog.">
        <title>Biosynthesis of antibiotic leucinostatins in bio-control fungus Purpureocillium lilacinum and their inhibition on phytophthora revealed by genome mining.</title>
        <authorList>
            <person name="Wang G."/>
            <person name="Liu Z."/>
            <person name="Lin R."/>
            <person name="Li E."/>
            <person name="Mao Z."/>
            <person name="Ling J."/>
            <person name="Yang Y."/>
            <person name="Yin W.B."/>
            <person name="Xie B."/>
        </authorList>
    </citation>
    <scope>NUCLEOTIDE SEQUENCE [LARGE SCALE GENOMIC DNA]</scope>
    <source>
        <strain evidence="15">170</strain>
    </source>
</reference>
<gene>
    <name evidence="15" type="ORF">VFPPC_17457</name>
</gene>
<evidence type="ECO:0000256" key="13">
    <source>
        <dbReference type="SAM" id="SignalP"/>
    </source>
</evidence>
<dbReference type="SUPFAM" id="SSF50044">
    <property type="entry name" value="SH3-domain"/>
    <property type="match status" value="1"/>
</dbReference>
<dbReference type="InterPro" id="IPR036028">
    <property type="entry name" value="SH3-like_dom_sf"/>
</dbReference>
<evidence type="ECO:0000256" key="8">
    <source>
        <dbReference type="ARBA" id="ARBA00023016"/>
    </source>
</evidence>
<keyword evidence="6 12" id="KW-0812">Transmembrane</keyword>
<evidence type="ECO:0000256" key="1">
    <source>
        <dbReference type="ARBA" id="ARBA00004651"/>
    </source>
</evidence>
<proteinExistence type="inferred from homology"/>
<comment type="subunit">
    <text evidence="3">Forms homooligomers.</text>
</comment>
<evidence type="ECO:0000256" key="7">
    <source>
        <dbReference type="ARBA" id="ARBA00022989"/>
    </source>
</evidence>
<dbReference type="KEGG" id="pchm:VFPPC_17457"/>
<sequence length="206" mass="22554">MRKLFWVVTAVSCILCQIQADSANLFPSFAWWSIVYSFFLIAGIFYLTGTDGLVRYQVAIAGYLGAGIVLVTSSVNSLAYSPSGARVAATVGFIVLSMVMIIWLLYFGSEQSSKPRQLVDSLSDTPSSIRTERGAEPLPSPPKTRQGWPYKATALYSYDGNPKDPKEISFARGEILDVSNICGAWWPVKKTSGEEGIAPSSYLMLR</sequence>
<keyword evidence="9 12" id="KW-0472">Membrane</keyword>
<evidence type="ECO:0000313" key="15">
    <source>
        <dbReference type="EMBL" id="OWT43380.1"/>
    </source>
</evidence>
<keyword evidence="4 10" id="KW-0728">SH3 domain</keyword>
<keyword evidence="13" id="KW-0732">Signal</keyword>
<dbReference type="STRING" id="1380566.A0A219ARJ2"/>
<keyword evidence="8" id="KW-0346">Stress response</keyword>
<dbReference type="Pfam" id="PF00018">
    <property type="entry name" value="SH3_1"/>
    <property type="match status" value="1"/>
</dbReference>
<dbReference type="PROSITE" id="PS50002">
    <property type="entry name" value="SH3"/>
    <property type="match status" value="1"/>
</dbReference>
<feature type="domain" description="SH3" evidence="14">
    <location>
        <begin position="147"/>
        <end position="206"/>
    </location>
</feature>
<evidence type="ECO:0000256" key="10">
    <source>
        <dbReference type="PROSITE-ProRule" id="PRU00192"/>
    </source>
</evidence>
<evidence type="ECO:0000256" key="9">
    <source>
        <dbReference type="ARBA" id="ARBA00023136"/>
    </source>
</evidence>
<feature type="compositionally biased region" description="Polar residues" evidence="11">
    <location>
        <begin position="117"/>
        <end position="129"/>
    </location>
</feature>
<dbReference type="OrthoDB" id="5983572at2759"/>
<evidence type="ECO:0000256" key="5">
    <source>
        <dbReference type="ARBA" id="ARBA00022475"/>
    </source>
</evidence>
<evidence type="ECO:0000256" key="3">
    <source>
        <dbReference type="ARBA" id="ARBA00011175"/>
    </source>
</evidence>
<accession>A0A219ARJ2</accession>
<feature type="transmembrane region" description="Helical" evidence="12">
    <location>
        <begin position="87"/>
        <end position="107"/>
    </location>
</feature>
<feature type="transmembrane region" description="Helical" evidence="12">
    <location>
        <begin position="60"/>
        <end position="81"/>
    </location>
</feature>
<feature type="region of interest" description="Disordered" evidence="11">
    <location>
        <begin position="117"/>
        <end position="148"/>
    </location>
</feature>
<dbReference type="InterPro" id="IPR001452">
    <property type="entry name" value="SH3_domain"/>
</dbReference>
<protein>
    <submittedName>
        <fullName evidence="15">High osmolarity signaling protein SHO1</fullName>
    </submittedName>
</protein>
<feature type="transmembrane region" description="Helical" evidence="12">
    <location>
        <begin position="30"/>
        <end position="48"/>
    </location>
</feature>
<keyword evidence="5" id="KW-1003">Cell membrane</keyword>
<dbReference type="EMBL" id="LSBJ02000002">
    <property type="protein sequence ID" value="OWT43380.1"/>
    <property type="molecule type" value="Genomic_DNA"/>
</dbReference>
<comment type="subcellular location">
    <subcellularLocation>
        <location evidence="1">Cell membrane</location>
        <topology evidence="1">Multi-pass membrane protein</topology>
    </subcellularLocation>
</comment>
<keyword evidence="16" id="KW-1185">Reference proteome</keyword>
<evidence type="ECO:0000256" key="6">
    <source>
        <dbReference type="ARBA" id="ARBA00022692"/>
    </source>
</evidence>
<dbReference type="InterPro" id="IPR035522">
    <property type="entry name" value="Sho1_SH3"/>
</dbReference>
<feature type="signal peptide" evidence="13">
    <location>
        <begin position="1"/>
        <end position="20"/>
    </location>
</feature>
<dbReference type="AlphaFoldDB" id="A0A219ARJ2"/>
<comment type="caution">
    <text evidence="15">The sequence shown here is derived from an EMBL/GenBank/DDBJ whole genome shotgun (WGS) entry which is preliminary data.</text>
</comment>
<dbReference type="Gene3D" id="2.30.30.40">
    <property type="entry name" value="SH3 Domains"/>
    <property type="match status" value="1"/>
</dbReference>
<organism evidence="15 16">
    <name type="scientific">Pochonia chlamydosporia 170</name>
    <dbReference type="NCBI Taxonomy" id="1380566"/>
    <lineage>
        <taxon>Eukaryota</taxon>
        <taxon>Fungi</taxon>
        <taxon>Dikarya</taxon>
        <taxon>Ascomycota</taxon>
        <taxon>Pezizomycotina</taxon>
        <taxon>Sordariomycetes</taxon>
        <taxon>Hypocreomycetidae</taxon>
        <taxon>Hypocreales</taxon>
        <taxon>Clavicipitaceae</taxon>
        <taxon>Pochonia</taxon>
    </lineage>
</organism>
<name>A0A219ARJ2_METCM</name>
<dbReference type="GO" id="GO:0005886">
    <property type="term" value="C:plasma membrane"/>
    <property type="evidence" value="ECO:0007669"/>
    <property type="project" value="UniProtKB-SubCell"/>
</dbReference>
<evidence type="ECO:0000313" key="16">
    <source>
        <dbReference type="Proteomes" id="UP000078397"/>
    </source>
</evidence>
<dbReference type="Proteomes" id="UP000078397">
    <property type="component" value="Unassembled WGS sequence"/>
</dbReference>
<dbReference type="SMART" id="SM00326">
    <property type="entry name" value="SH3"/>
    <property type="match status" value="1"/>
</dbReference>
<evidence type="ECO:0000256" key="12">
    <source>
        <dbReference type="SAM" id="Phobius"/>
    </source>
</evidence>
<dbReference type="CDD" id="cd11855">
    <property type="entry name" value="SH3_Sho1p"/>
    <property type="match status" value="1"/>
</dbReference>
<evidence type="ECO:0000256" key="2">
    <source>
        <dbReference type="ARBA" id="ARBA00009739"/>
    </source>
</evidence>
<evidence type="ECO:0000256" key="4">
    <source>
        <dbReference type="ARBA" id="ARBA00022443"/>
    </source>
</evidence>
<evidence type="ECO:0000259" key="14">
    <source>
        <dbReference type="PROSITE" id="PS50002"/>
    </source>
</evidence>
<dbReference type="RefSeq" id="XP_018137755.2">
    <property type="nucleotide sequence ID" value="XM_018294616.2"/>
</dbReference>
<evidence type="ECO:0000256" key="11">
    <source>
        <dbReference type="SAM" id="MobiDB-lite"/>
    </source>
</evidence>
<keyword evidence="7 12" id="KW-1133">Transmembrane helix</keyword>
<comment type="similarity">
    <text evidence="2">Belongs to the SHO1 family.</text>
</comment>